<accession>A0A2K0W8W5</accession>
<dbReference type="EMBL" id="MTQA01000099">
    <property type="protein sequence ID" value="PNP78713.1"/>
    <property type="molecule type" value="Genomic_DNA"/>
</dbReference>
<protein>
    <recommendedName>
        <fullName evidence="1">Amidohydrolase-related domain-containing protein</fullName>
    </recommendedName>
</protein>
<dbReference type="PANTHER" id="PTHR35563:SF2">
    <property type="entry name" value="BARREL METAL-DEPENDENT HYDROLASE, PUTATIVE (AFU_ORTHOLOGUE AFUA_1G16240)-RELATED"/>
    <property type="match status" value="1"/>
</dbReference>
<gene>
    <name evidence="2" type="ORF">FNYG_07855</name>
</gene>
<reference evidence="2 3" key="1">
    <citation type="submission" date="2017-06" db="EMBL/GenBank/DDBJ databases">
        <title>Genome of Fusarium nygamai isolate CS10214.</title>
        <authorList>
            <person name="Gardiner D.M."/>
            <person name="Obanor F."/>
            <person name="Kazan K."/>
        </authorList>
    </citation>
    <scope>NUCLEOTIDE SEQUENCE [LARGE SCALE GENOMIC DNA]</scope>
    <source>
        <strain evidence="2 3">CS10214</strain>
    </source>
</reference>
<dbReference type="Pfam" id="PF04909">
    <property type="entry name" value="Amidohydro_2"/>
    <property type="match status" value="1"/>
</dbReference>
<dbReference type="AlphaFoldDB" id="A0A2K0W8W5"/>
<evidence type="ECO:0000313" key="3">
    <source>
        <dbReference type="Proteomes" id="UP000236664"/>
    </source>
</evidence>
<name>A0A2K0W8W5_GIBNY</name>
<comment type="caution">
    <text evidence="2">The sequence shown here is derived from an EMBL/GenBank/DDBJ whole genome shotgun (WGS) entry which is preliminary data.</text>
</comment>
<proteinExistence type="predicted"/>
<dbReference type="Proteomes" id="UP000236664">
    <property type="component" value="Unassembled WGS sequence"/>
</dbReference>
<dbReference type="InterPro" id="IPR006680">
    <property type="entry name" value="Amidohydro-rel"/>
</dbReference>
<dbReference type="InterPro" id="IPR032466">
    <property type="entry name" value="Metal_Hydrolase"/>
</dbReference>
<feature type="domain" description="Amidohydrolase-related" evidence="1">
    <location>
        <begin position="14"/>
        <end position="179"/>
    </location>
</feature>
<evidence type="ECO:0000259" key="1">
    <source>
        <dbReference type="Pfam" id="PF04909"/>
    </source>
</evidence>
<sequence>MLDSRRAVGNERALGLALFDPNTTSHEQISRWDSEGVRAVRVNLVTYGDDTPIDELKNQINKYVDLIKPFDWLLQLYTKLERIAELEDFLPSLGVRVVFDHYGDPSLPKTAGPVNPYDIKGFQSLIRLLKNGTTWVKISGAYRLSHLDSDIWEDLDSITLELFEQAPKRVVFGSDWPHT</sequence>
<dbReference type="InterPro" id="IPR052358">
    <property type="entry name" value="Aro_Compnd_Degr_Hydrolases"/>
</dbReference>
<dbReference type="OrthoDB" id="2135488at2759"/>
<keyword evidence="3" id="KW-1185">Reference proteome</keyword>
<dbReference type="GO" id="GO:0016787">
    <property type="term" value="F:hydrolase activity"/>
    <property type="evidence" value="ECO:0007669"/>
    <property type="project" value="InterPro"/>
</dbReference>
<evidence type="ECO:0000313" key="2">
    <source>
        <dbReference type="EMBL" id="PNP78713.1"/>
    </source>
</evidence>
<organism evidence="2 3">
    <name type="scientific">Gibberella nygamai</name>
    <name type="common">Bean root rot disease fungus</name>
    <name type="synonym">Fusarium nygamai</name>
    <dbReference type="NCBI Taxonomy" id="42673"/>
    <lineage>
        <taxon>Eukaryota</taxon>
        <taxon>Fungi</taxon>
        <taxon>Dikarya</taxon>
        <taxon>Ascomycota</taxon>
        <taxon>Pezizomycotina</taxon>
        <taxon>Sordariomycetes</taxon>
        <taxon>Hypocreomycetidae</taxon>
        <taxon>Hypocreales</taxon>
        <taxon>Nectriaceae</taxon>
        <taxon>Fusarium</taxon>
        <taxon>Fusarium fujikuroi species complex</taxon>
    </lineage>
</organism>
<dbReference type="PANTHER" id="PTHR35563">
    <property type="entry name" value="BARREL METAL-DEPENDENT HYDROLASE, PUTATIVE (AFU_ORTHOLOGUE AFUA_1G16240)-RELATED"/>
    <property type="match status" value="1"/>
</dbReference>
<dbReference type="Gene3D" id="3.20.20.140">
    <property type="entry name" value="Metal-dependent hydrolases"/>
    <property type="match status" value="1"/>
</dbReference>
<dbReference type="SUPFAM" id="SSF51556">
    <property type="entry name" value="Metallo-dependent hydrolases"/>
    <property type="match status" value="1"/>
</dbReference>